<dbReference type="PANTHER" id="PTHR33971:SF1">
    <property type="entry name" value="OS02G0743600 PROTEIN"/>
    <property type="match status" value="1"/>
</dbReference>
<protein>
    <submittedName>
        <fullName evidence="2">Uncharacterized protein</fullName>
    </submittedName>
</protein>
<dbReference type="GO" id="GO:0070300">
    <property type="term" value="F:phosphatidic acid binding"/>
    <property type="evidence" value="ECO:0007669"/>
    <property type="project" value="InterPro"/>
</dbReference>
<feature type="region of interest" description="Disordered" evidence="1">
    <location>
        <begin position="1"/>
        <end position="196"/>
    </location>
</feature>
<evidence type="ECO:0000256" key="1">
    <source>
        <dbReference type="SAM" id="MobiDB-lite"/>
    </source>
</evidence>
<evidence type="ECO:0000313" key="3">
    <source>
        <dbReference type="Proteomes" id="UP000027120"/>
    </source>
</evidence>
<keyword evidence="3" id="KW-1185">Reference proteome</keyword>
<dbReference type="EMBL" id="KK793426">
    <property type="protein sequence ID" value="KDO36694.1"/>
    <property type="molecule type" value="Genomic_DNA"/>
</dbReference>
<feature type="compositionally biased region" description="Acidic residues" evidence="1">
    <location>
        <begin position="1"/>
        <end position="18"/>
    </location>
</feature>
<dbReference type="PaxDb" id="2711-XP_006482634.1"/>
<feature type="compositionally biased region" description="Gly residues" evidence="1">
    <location>
        <begin position="93"/>
        <end position="103"/>
    </location>
</feature>
<organism evidence="2 3">
    <name type="scientific">Citrus sinensis</name>
    <name type="common">Sweet orange</name>
    <name type="synonym">Citrus aurantium var. sinensis</name>
    <dbReference type="NCBI Taxonomy" id="2711"/>
    <lineage>
        <taxon>Eukaryota</taxon>
        <taxon>Viridiplantae</taxon>
        <taxon>Streptophyta</taxon>
        <taxon>Embryophyta</taxon>
        <taxon>Tracheophyta</taxon>
        <taxon>Spermatophyta</taxon>
        <taxon>Magnoliopsida</taxon>
        <taxon>eudicotyledons</taxon>
        <taxon>Gunneridae</taxon>
        <taxon>Pentapetalae</taxon>
        <taxon>rosids</taxon>
        <taxon>malvids</taxon>
        <taxon>Sapindales</taxon>
        <taxon>Rutaceae</taxon>
        <taxon>Aurantioideae</taxon>
        <taxon>Citrus</taxon>
    </lineage>
</organism>
<accession>A0A067D175</accession>
<name>A0A067D175_CITSI</name>
<dbReference type="Proteomes" id="UP000027120">
    <property type="component" value="Unassembled WGS sequence"/>
</dbReference>
<dbReference type="PANTHER" id="PTHR33971">
    <property type="entry name" value="OS06G0232000 PROTEIN"/>
    <property type="match status" value="1"/>
</dbReference>
<gene>
    <name evidence="2" type="ORF">CISIN_1g017568mg</name>
</gene>
<dbReference type="AlphaFoldDB" id="A0A067D175"/>
<dbReference type="InterPro" id="IPR038943">
    <property type="entry name" value="PLDrp1-like"/>
</dbReference>
<reference evidence="2 3" key="1">
    <citation type="submission" date="2014-04" db="EMBL/GenBank/DDBJ databases">
        <authorList>
            <consortium name="International Citrus Genome Consortium"/>
            <person name="Gmitter F."/>
            <person name="Chen C."/>
            <person name="Farmerie W."/>
            <person name="Harkins T."/>
            <person name="Desany B."/>
            <person name="Mohiuddin M."/>
            <person name="Kodira C."/>
            <person name="Borodovsky M."/>
            <person name="Lomsadze A."/>
            <person name="Burns P."/>
            <person name="Jenkins J."/>
            <person name="Prochnik S."/>
            <person name="Shu S."/>
            <person name="Chapman J."/>
            <person name="Pitluck S."/>
            <person name="Schmutz J."/>
            <person name="Rokhsar D."/>
        </authorList>
    </citation>
    <scope>NUCLEOTIDE SEQUENCE</scope>
</reference>
<sequence>MPYYADNDDDVTDFDDYDPTPYDGGYDITLTYGRPLPPSDETCYPSSSASDGDFDYARPKFSSHSEPSAYADEALNNEYSSYARPKPRPGFVPGSGGGSGYGGRPQPQPAYGFQPGMGRPEPYGSGRPESEYASGYAKRPDSQEYGSGYGKRPESEEYGSGYGRKPDSEVHGSGYGRRPESGESGFGGRTESDTSLGMAASRNLNPAMVGNPSMSPATGVSMMIGPAMGVSPMNLAMGVNPIMSPGMAANRSMNLGMGVSQSMNPGMVASRSTSRGMGGNLNLNTKAGTAVVRSMENLRGSRVMGGLMTKKGIRSPVVMVMRDVVMMMNIAAGLMSMAMDARRRYGFEI</sequence>
<proteinExistence type="predicted"/>
<evidence type="ECO:0000313" key="2">
    <source>
        <dbReference type="EMBL" id="KDO36694.1"/>
    </source>
</evidence>